<evidence type="ECO:0000313" key="4">
    <source>
        <dbReference type="Proteomes" id="UP001518680"/>
    </source>
</evidence>
<evidence type="ECO:0000256" key="1">
    <source>
        <dbReference type="SAM" id="MobiDB-lite"/>
    </source>
</evidence>
<dbReference type="RefSeq" id="WP_200445594.1">
    <property type="nucleotide sequence ID" value="NZ_JAACBW010000038.1"/>
</dbReference>
<proteinExistence type="predicted"/>
<dbReference type="Proteomes" id="UP001518680">
    <property type="component" value="Unassembled WGS sequence"/>
</dbReference>
<evidence type="ECO:0000313" key="3">
    <source>
        <dbReference type="EMBL" id="MBM0244866.1"/>
    </source>
</evidence>
<feature type="chain" id="PRO_5046109822" description="DUF3558 domain-containing protein" evidence="2">
    <location>
        <begin position="22"/>
        <end position="237"/>
    </location>
</feature>
<evidence type="ECO:0000256" key="2">
    <source>
        <dbReference type="SAM" id="SignalP"/>
    </source>
</evidence>
<evidence type="ECO:0008006" key="5">
    <source>
        <dbReference type="Google" id="ProtNLM"/>
    </source>
</evidence>
<dbReference type="PROSITE" id="PS51257">
    <property type="entry name" value="PROKAR_LIPOPROTEIN"/>
    <property type="match status" value="1"/>
</dbReference>
<reference evidence="3 4" key="1">
    <citation type="submission" date="2021-01" db="EMBL/GenBank/DDBJ databases">
        <title>Complete genome sequences of Corynebacterium macginleyi strains isolated from infectious keratitis.</title>
        <authorList>
            <person name="Sagerfors S."/>
            <person name="Poehlein A."/>
            <person name="Soderquist B."/>
            <person name="Bruggemann H."/>
        </authorList>
    </citation>
    <scope>NUCLEOTIDE SEQUENCE [LARGE SCALE GENOMIC DNA]</scope>
    <source>
        <strain evidence="3 4">12T220</strain>
    </source>
</reference>
<organism evidence="3 4">
    <name type="scientific">Corynebacterium macginleyi</name>
    <dbReference type="NCBI Taxonomy" id="38290"/>
    <lineage>
        <taxon>Bacteria</taxon>
        <taxon>Bacillati</taxon>
        <taxon>Actinomycetota</taxon>
        <taxon>Actinomycetes</taxon>
        <taxon>Mycobacteriales</taxon>
        <taxon>Corynebacteriaceae</taxon>
        <taxon>Corynebacterium</taxon>
    </lineage>
</organism>
<keyword evidence="4" id="KW-1185">Reference proteome</keyword>
<protein>
    <recommendedName>
        <fullName evidence="5">DUF3558 domain-containing protein</fullName>
    </recommendedName>
</protein>
<comment type="caution">
    <text evidence="3">The sequence shown here is derived from an EMBL/GenBank/DDBJ whole genome shotgun (WGS) entry which is preliminary data.</text>
</comment>
<keyword evidence="2" id="KW-0732">Signal</keyword>
<dbReference type="EMBL" id="JAACBX020000002">
    <property type="protein sequence ID" value="MBM0244866.1"/>
    <property type="molecule type" value="Genomic_DNA"/>
</dbReference>
<name>A0ABS1Y8Y6_9CORY</name>
<gene>
    <name evidence="3" type="ORF">GWO63_011655</name>
</gene>
<feature type="signal peptide" evidence="2">
    <location>
        <begin position="1"/>
        <end position="21"/>
    </location>
</feature>
<sequence>MKRQVTVVALLVSSVTLSGCAAEIGSRSASEDTAMTAGTDGTSSADGVPNANGNQGDGVEDNSGDSGHSQDEYAKTGAGLRGETGARGDEDFGVLPPPGEFDPADPDFKLFDPCTEIPPGKLELKGFRRLEDSSGNTSGTKSCSFQRFDDGVEFSISALNVPMTAKDLDEDYIVKYERGGRSENIVYRGELFTRSSCMSSTNTPRGQVTITFVDLSGEPEQICKQVNEIYQVLKWGE</sequence>
<accession>A0ABS1Y8Y6</accession>
<feature type="region of interest" description="Disordered" evidence="1">
    <location>
        <begin position="25"/>
        <end position="95"/>
    </location>
</feature>